<dbReference type="PANTHER" id="PTHR30222:SF2">
    <property type="entry name" value="ABC TRANSPORTER SUBSTRATE-BINDING PROTEIN"/>
    <property type="match status" value="1"/>
</dbReference>
<dbReference type="Gene3D" id="3.40.190.10">
    <property type="entry name" value="Periplasmic binding protein-like II"/>
    <property type="match status" value="2"/>
</dbReference>
<dbReference type="AlphaFoldDB" id="A0A368ZDZ7"/>
<dbReference type="Pfam" id="PF13416">
    <property type="entry name" value="SBP_bac_8"/>
    <property type="match status" value="1"/>
</dbReference>
<keyword evidence="1 2" id="KW-0732">Signal</keyword>
<dbReference type="RefSeq" id="WP_114347468.1">
    <property type="nucleotide sequence ID" value="NZ_QPJL01000001.1"/>
</dbReference>
<dbReference type="EMBL" id="QPJL01000001">
    <property type="protein sequence ID" value="RCW88714.1"/>
    <property type="molecule type" value="Genomic_DNA"/>
</dbReference>
<evidence type="ECO:0000256" key="2">
    <source>
        <dbReference type="SAM" id="SignalP"/>
    </source>
</evidence>
<evidence type="ECO:0000313" key="3">
    <source>
        <dbReference type="EMBL" id="RCW88714.1"/>
    </source>
</evidence>
<name>A0A368ZDZ7_9RHOB</name>
<dbReference type="CDD" id="cd13589">
    <property type="entry name" value="PBP2_polyamine_RpCGA009"/>
    <property type="match status" value="1"/>
</dbReference>
<dbReference type="Proteomes" id="UP000253345">
    <property type="component" value="Unassembled WGS sequence"/>
</dbReference>
<organism evidence="3 4">
    <name type="scientific">Paracoccus lutimaris</name>
    <dbReference type="NCBI Taxonomy" id="1490030"/>
    <lineage>
        <taxon>Bacteria</taxon>
        <taxon>Pseudomonadati</taxon>
        <taxon>Pseudomonadota</taxon>
        <taxon>Alphaproteobacteria</taxon>
        <taxon>Rhodobacterales</taxon>
        <taxon>Paracoccaceae</taxon>
        <taxon>Paracoccus</taxon>
    </lineage>
</organism>
<evidence type="ECO:0000256" key="1">
    <source>
        <dbReference type="ARBA" id="ARBA00022729"/>
    </source>
</evidence>
<accession>A0A368ZDZ7</accession>
<feature type="signal peptide" evidence="2">
    <location>
        <begin position="1"/>
        <end position="20"/>
    </location>
</feature>
<dbReference type="PANTHER" id="PTHR30222">
    <property type="entry name" value="SPERMIDINE/PUTRESCINE-BINDING PERIPLASMIC PROTEIN"/>
    <property type="match status" value="1"/>
</dbReference>
<comment type="caution">
    <text evidence="3">The sequence shown here is derived from an EMBL/GenBank/DDBJ whole genome shotgun (WGS) entry which is preliminary data.</text>
</comment>
<protein>
    <submittedName>
        <fullName evidence="3">Putative spermidine/putrescine transport system substrate-binding protein</fullName>
    </submittedName>
</protein>
<feature type="chain" id="PRO_5016952883" evidence="2">
    <location>
        <begin position="21"/>
        <end position="358"/>
    </location>
</feature>
<dbReference type="OrthoDB" id="9815444at2"/>
<evidence type="ECO:0000313" key="4">
    <source>
        <dbReference type="Proteomes" id="UP000253345"/>
    </source>
</evidence>
<keyword evidence="4" id="KW-1185">Reference proteome</keyword>
<gene>
    <name evidence="3" type="ORF">DFP89_101148</name>
</gene>
<sequence>MHRKIILTSAMTLLATTVMAAEITVMSWGGTYGQSQVEAYHKPFTAQTGINIVALDSDNPAIPIKAQVEAGNVTTNVADVEYADAIRLCDEGLLEPIDPAILPPAPDGTPATEDFLPQGLSDCAVGSIVFSTVFAYDRSKFPDAKPQTILDFFDTQKFPGKRGIKKVPKAVLEMALMGDGVPADQVYAQLATKDGVDRAFAKLDSIKKDIVWWETGAQPPQLLADGEVAMTMAYNGRIFGAAVAEGKPFEIVWDGQVYEYNLFVIPKGAQKQEEALEFIKFATGTQRLADQAKWISYGPARKSSAGLVGLYQDGKTEMAPHMPTNPANMQNALGSSYEFWVDHEAELAERFSAWLSQS</sequence>
<proteinExistence type="predicted"/>
<reference evidence="3 4" key="1">
    <citation type="submission" date="2018-07" db="EMBL/GenBank/DDBJ databases">
        <title>Genomic Encyclopedia of Type Strains, Phase III (KMG-III): the genomes of soil and plant-associated and newly described type strains.</title>
        <authorList>
            <person name="Whitman W."/>
        </authorList>
    </citation>
    <scope>NUCLEOTIDE SEQUENCE [LARGE SCALE GENOMIC DNA]</scope>
    <source>
        <strain evidence="3 4">CECT 8525</strain>
    </source>
</reference>
<dbReference type="InterPro" id="IPR006059">
    <property type="entry name" value="SBP"/>
</dbReference>
<dbReference type="SUPFAM" id="SSF53850">
    <property type="entry name" value="Periplasmic binding protein-like II"/>
    <property type="match status" value="1"/>
</dbReference>